<reference evidence="2" key="1">
    <citation type="submission" date="2016-04" db="EMBL/GenBank/DDBJ databases">
        <title>Complete Genome Sequences of Twelve Strains of a Stable Defined Moderately Diverse Mouse Microbiota 2 (sDMDMm2).</title>
        <authorList>
            <person name="Uchimura Y."/>
            <person name="Wyss M."/>
            <person name="Brugiroux S."/>
            <person name="Limenitakis J.P."/>
            <person name="Stecher B."/>
            <person name="McCoy K.D."/>
            <person name="Macpherson A.J."/>
        </authorList>
    </citation>
    <scope>NUCLEOTIDE SEQUENCE [LARGE SCALE GENOMIC DNA]</scope>
    <source>
        <strain evidence="2">YL27</strain>
    </source>
</reference>
<evidence type="ECO:0000313" key="1">
    <source>
        <dbReference type="EMBL" id="ANU62924.1"/>
    </source>
</evidence>
<evidence type="ECO:0000313" key="2">
    <source>
        <dbReference type="Proteomes" id="UP000186351"/>
    </source>
</evidence>
<gene>
    <name evidence="1" type="ORF">A4V02_03790</name>
</gene>
<dbReference type="Proteomes" id="UP000186351">
    <property type="component" value="Chromosome"/>
</dbReference>
<sequence>MWRQRGMPSFMIDTTPNVSNHRGDEIARWLNECKEDCNYVIIDDLDIANFNTDQLDKLVVVNPFYGLNENIAQQAIDIINKQNLKQ</sequence>
<keyword evidence="2" id="KW-1185">Reference proteome</keyword>
<dbReference type="Pfam" id="PF18143">
    <property type="entry name" value="HAD_SAK_2"/>
    <property type="match status" value="1"/>
</dbReference>
<organism evidence="1 2">
    <name type="scientific">Muribaculum intestinale</name>
    <dbReference type="NCBI Taxonomy" id="1796646"/>
    <lineage>
        <taxon>Bacteria</taxon>
        <taxon>Pseudomonadati</taxon>
        <taxon>Bacteroidota</taxon>
        <taxon>Bacteroidia</taxon>
        <taxon>Bacteroidales</taxon>
        <taxon>Muribaculaceae</taxon>
        <taxon>Muribaculum</taxon>
    </lineage>
</organism>
<dbReference type="KEGG" id="pary:A4V02_03790"/>
<accession>A0A1B1S801</accession>
<protein>
    <submittedName>
        <fullName evidence="1">Uncharacterized protein</fullName>
    </submittedName>
</protein>
<proteinExistence type="predicted"/>
<dbReference type="EMBL" id="CP015402">
    <property type="protein sequence ID" value="ANU62924.1"/>
    <property type="molecule type" value="Genomic_DNA"/>
</dbReference>
<dbReference type="AlphaFoldDB" id="A0A1B1S801"/>
<name>A0A1B1S801_9BACT</name>
<accession>A0A1Z2XDT9</accession>
<dbReference type="STRING" id="1796646.A4V02_03790"/>